<dbReference type="CDD" id="cd18773">
    <property type="entry name" value="PDC1_HK_sensor"/>
    <property type="match status" value="1"/>
</dbReference>
<feature type="transmembrane region" description="Helical" evidence="4">
    <location>
        <begin position="134"/>
        <end position="157"/>
    </location>
</feature>
<evidence type="ECO:0000313" key="7">
    <source>
        <dbReference type="Proteomes" id="UP001596143"/>
    </source>
</evidence>
<feature type="coiled-coil region" evidence="3">
    <location>
        <begin position="302"/>
        <end position="353"/>
    </location>
</feature>
<name>A0ABW0U4Q9_9BACI</name>
<dbReference type="SUPFAM" id="SSF58104">
    <property type="entry name" value="Methyl-accepting chemotaxis protein (MCP) signaling domain"/>
    <property type="match status" value="1"/>
</dbReference>
<evidence type="ECO:0000259" key="5">
    <source>
        <dbReference type="PROSITE" id="PS50111"/>
    </source>
</evidence>
<dbReference type="Pfam" id="PF00015">
    <property type="entry name" value="MCPsignal"/>
    <property type="match status" value="1"/>
</dbReference>
<dbReference type="EMBL" id="JBHSPF010000012">
    <property type="protein sequence ID" value="MFC5627719.1"/>
    <property type="molecule type" value="Genomic_DNA"/>
</dbReference>
<gene>
    <name evidence="6" type="ORF">ACFPTR_02240</name>
</gene>
<sequence length="542" mass="60158">MNDPVHSSVARAGFKKAEKIANQIKSELDGLPVVPGEKVSYIRDILDKELSQEDEYIGLINQDGVGVVHTNRLREGVVYTDPTSQKSLKATEPLIQSYSRDTGETVIDITIPVVQGEDNQKLNLRLGRKIHRPYLGIVFSSIVLLPIVVMLITGLFLSIPMSHLLLLSLVGGVVGGLLGVYHYASVRKTLRFWRSTTRSVYSGDLTTNINVTKQNEFHQFGTEINKITIGVKSIIHELKKTSELIHSLSLQQSNQTDDILQTSQKLSSTLQTFREGSEQQLSSLQNANGMVQELFSGMTTIREELRQSAHDSEQTAEIAKNERESMNELEKQMNNIERAIDATAEEISEISASIDSITEKISAITAIAKQTNLLALNASIEASRAGEHGNGFAVVAEEIRQLAGHTNTFANDIVTTLEETREYVHASVERIQQNTSFIHQGVDLVTKSRKSIETLEQVSLQAADKVKTNEAYGKQLVKDGEDLTHLINEVNEISEQFMEHVMNVNDESLAQVESIHTLSQSANKLSQMAVDLKTIVQRFKVE</sequence>
<dbReference type="PROSITE" id="PS50111">
    <property type="entry name" value="CHEMOTAXIS_TRANSDUC_2"/>
    <property type="match status" value="1"/>
</dbReference>
<dbReference type="SMART" id="SM00283">
    <property type="entry name" value="MA"/>
    <property type="match status" value="1"/>
</dbReference>
<protein>
    <submittedName>
        <fullName evidence="6">Methyl-accepting chemotaxis protein</fullName>
    </submittedName>
</protein>
<feature type="transmembrane region" description="Helical" evidence="4">
    <location>
        <begin position="163"/>
        <end position="184"/>
    </location>
</feature>
<evidence type="ECO:0000256" key="3">
    <source>
        <dbReference type="SAM" id="Coils"/>
    </source>
</evidence>
<dbReference type="Gene3D" id="1.10.287.950">
    <property type="entry name" value="Methyl-accepting chemotaxis protein"/>
    <property type="match status" value="1"/>
</dbReference>
<accession>A0ABW0U4Q9</accession>
<keyword evidence="4" id="KW-1133">Transmembrane helix</keyword>
<keyword evidence="7" id="KW-1185">Reference proteome</keyword>
<proteinExistence type="predicted"/>
<keyword evidence="4" id="KW-0812">Transmembrane</keyword>
<comment type="caution">
    <text evidence="6">The sequence shown here is derived from an EMBL/GenBank/DDBJ whole genome shotgun (WGS) entry which is preliminary data.</text>
</comment>
<keyword evidence="1 2" id="KW-0807">Transducer</keyword>
<reference evidence="7" key="1">
    <citation type="journal article" date="2019" name="Int. J. Syst. Evol. Microbiol.">
        <title>The Global Catalogue of Microorganisms (GCM) 10K type strain sequencing project: providing services to taxonomists for standard genome sequencing and annotation.</title>
        <authorList>
            <consortium name="The Broad Institute Genomics Platform"/>
            <consortium name="The Broad Institute Genome Sequencing Center for Infectious Disease"/>
            <person name="Wu L."/>
            <person name="Ma J."/>
        </authorList>
    </citation>
    <scope>NUCLEOTIDE SEQUENCE [LARGE SCALE GENOMIC DNA]</scope>
    <source>
        <strain evidence="7">CGMCC 1.15790</strain>
    </source>
</reference>
<dbReference type="PANTHER" id="PTHR32089">
    <property type="entry name" value="METHYL-ACCEPTING CHEMOTAXIS PROTEIN MCPB"/>
    <property type="match status" value="1"/>
</dbReference>
<dbReference type="RefSeq" id="WP_270895225.1">
    <property type="nucleotide sequence ID" value="NZ_JBHSPF010000012.1"/>
</dbReference>
<evidence type="ECO:0000256" key="4">
    <source>
        <dbReference type="SAM" id="Phobius"/>
    </source>
</evidence>
<evidence type="ECO:0000256" key="1">
    <source>
        <dbReference type="ARBA" id="ARBA00023224"/>
    </source>
</evidence>
<dbReference type="Proteomes" id="UP001596143">
    <property type="component" value="Unassembled WGS sequence"/>
</dbReference>
<dbReference type="PANTHER" id="PTHR32089:SF112">
    <property type="entry name" value="LYSOZYME-LIKE PROTEIN-RELATED"/>
    <property type="match status" value="1"/>
</dbReference>
<dbReference type="InterPro" id="IPR004089">
    <property type="entry name" value="MCPsignal_dom"/>
</dbReference>
<keyword evidence="4" id="KW-0472">Membrane</keyword>
<keyword evidence="3" id="KW-0175">Coiled coil</keyword>
<evidence type="ECO:0000256" key="2">
    <source>
        <dbReference type="PROSITE-ProRule" id="PRU00284"/>
    </source>
</evidence>
<feature type="domain" description="Methyl-accepting transducer" evidence="5">
    <location>
        <begin position="255"/>
        <end position="505"/>
    </location>
</feature>
<organism evidence="6 7">
    <name type="scientific">Aliibacillus thermotolerans</name>
    <dbReference type="NCBI Taxonomy" id="1834418"/>
    <lineage>
        <taxon>Bacteria</taxon>
        <taxon>Bacillati</taxon>
        <taxon>Bacillota</taxon>
        <taxon>Bacilli</taxon>
        <taxon>Bacillales</taxon>
        <taxon>Bacillaceae</taxon>
        <taxon>Aliibacillus</taxon>
    </lineage>
</organism>
<evidence type="ECO:0000313" key="6">
    <source>
        <dbReference type="EMBL" id="MFC5627719.1"/>
    </source>
</evidence>